<feature type="compositionally biased region" description="Low complexity" evidence="1">
    <location>
        <begin position="133"/>
        <end position="148"/>
    </location>
</feature>
<dbReference type="Proteomes" id="UP001054945">
    <property type="component" value="Unassembled WGS sequence"/>
</dbReference>
<comment type="caution">
    <text evidence="2">The sequence shown here is derived from an EMBL/GenBank/DDBJ whole genome shotgun (WGS) entry which is preliminary data.</text>
</comment>
<organism evidence="2 3">
    <name type="scientific">Caerostris extrusa</name>
    <name type="common">Bark spider</name>
    <name type="synonym">Caerostris bankana</name>
    <dbReference type="NCBI Taxonomy" id="172846"/>
    <lineage>
        <taxon>Eukaryota</taxon>
        <taxon>Metazoa</taxon>
        <taxon>Ecdysozoa</taxon>
        <taxon>Arthropoda</taxon>
        <taxon>Chelicerata</taxon>
        <taxon>Arachnida</taxon>
        <taxon>Araneae</taxon>
        <taxon>Araneomorphae</taxon>
        <taxon>Entelegynae</taxon>
        <taxon>Araneoidea</taxon>
        <taxon>Araneidae</taxon>
        <taxon>Caerostris</taxon>
    </lineage>
</organism>
<gene>
    <name evidence="2" type="ORF">CEXT_271531</name>
</gene>
<name>A0AAV4RUH3_CAEEX</name>
<dbReference type="EMBL" id="BPLR01008422">
    <property type="protein sequence ID" value="GIY24571.1"/>
    <property type="molecule type" value="Genomic_DNA"/>
</dbReference>
<feature type="compositionally biased region" description="Polar residues" evidence="1">
    <location>
        <begin position="149"/>
        <end position="167"/>
    </location>
</feature>
<evidence type="ECO:0000313" key="2">
    <source>
        <dbReference type="EMBL" id="GIY24571.1"/>
    </source>
</evidence>
<proteinExistence type="predicted"/>
<feature type="region of interest" description="Disordered" evidence="1">
    <location>
        <begin position="115"/>
        <end position="182"/>
    </location>
</feature>
<accession>A0AAV4RUH3</accession>
<dbReference type="AlphaFoldDB" id="A0AAV4RUH3"/>
<reference evidence="2 3" key="1">
    <citation type="submission" date="2021-06" db="EMBL/GenBank/DDBJ databases">
        <title>Caerostris extrusa draft genome.</title>
        <authorList>
            <person name="Kono N."/>
            <person name="Arakawa K."/>
        </authorList>
    </citation>
    <scope>NUCLEOTIDE SEQUENCE [LARGE SCALE GENOMIC DNA]</scope>
</reference>
<protein>
    <submittedName>
        <fullName evidence="2">Uncharacterized protein</fullName>
    </submittedName>
</protein>
<feature type="compositionally biased region" description="Basic and acidic residues" evidence="1">
    <location>
        <begin position="115"/>
        <end position="124"/>
    </location>
</feature>
<evidence type="ECO:0000256" key="1">
    <source>
        <dbReference type="SAM" id="MobiDB-lite"/>
    </source>
</evidence>
<sequence>MHLIGLWNRDDVKFKCSNRLRRSRRALSIFISRKVEFRCIRQLVAWYSALLWRYAAWRRLQQSLSQHLPPLQGGHNKDSIPLHLPVLSPHQSGYIIVPNRVLCCLKTTDLHCQERLNRKPDRKPPNAPPGKNRPPNNRQRRPQQPNKKINQPFNNVPYQQAGSQQHKNVLPNGQFPPRNNFNQHQFLDATIPQNVKPDQSGQNRPPILPNFQHPPLGVNVNPNDFFNNLPPRKLKIESTKECAYSLDLSQILNSPYRENEVLDHALPQATEIHSAPPINDNPSIGNLGEVKIPPFTEKSSNQGHFPEPQSHAEALKQNEQEKNFNIPFPDFVEPEPGPQLQPSNFPANLNVNNRIITPQESKQNQVAVKAKMSKHLIKSMKKVLLFLCMDKVPPMMQRTVLKLTTSWALHDGSEDERWPIVMPENA</sequence>
<evidence type="ECO:0000313" key="3">
    <source>
        <dbReference type="Proteomes" id="UP001054945"/>
    </source>
</evidence>
<keyword evidence="3" id="KW-1185">Reference proteome</keyword>